<proteinExistence type="predicted"/>
<dbReference type="GO" id="GO:0016787">
    <property type="term" value="F:hydrolase activity"/>
    <property type="evidence" value="ECO:0007669"/>
    <property type="project" value="UniProtKB-KW"/>
</dbReference>
<feature type="binding site" evidence="1">
    <location>
        <position position="211"/>
    </location>
    <ligand>
        <name>Mg(2+)</name>
        <dbReference type="ChEBI" id="CHEBI:18420"/>
        <label>1</label>
    </ligand>
</feature>
<dbReference type="PANTHER" id="PTHR16222:SF12">
    <property type="entry name" value="ADP-RIBOSYLGLYCOHYDROLASE-RELATED"/>
    <property type="match status" value="1"/>
</dbReference>
<dbReference type="Pfam" id="PF03747">
    <property type="entry name" value="ADP_ribosyl_GH"/>
    <property type="match status" value="1"/>
</dbReference>
<name>A0A1M5ULX8_9BACT</name>
<evidence type="ECO:0000313" key="2">
    <source>
        <dbReference type="EMBL" id="SHH63878.1"/>
    </source>
</evidence>
<feature type="binding site" evidence="1">
    <location>
        <position position="35"/>
    </location>
    <ligand>
        <name>Mg(2+)</name>
        <dbReference type="ChEBI" id="CHEBI:18420"/>
        <label>1</label>
    </ligand>
</feature>
<dbReference type="Gene3D" id="1.10.4080.10">
    <property type="entry name" value="ADP-ribosylation/Crystallin J1"/>
    <property type="match status" value="1"/>
</dbReference>
<organism evidence="2 3">
    <name type="scientific">Desulfofustis glycolicus DSM 9705</name>
    <dbReference type="NCBI Taxonomy" id="1121409"/>
    <lineage>
        <taxon>Bacteria</taxon>
        <taxon>Pseudomonadati</taxon>
        <taxon>Thermodesulfobacteriota</taxon>
        <taxon>Desulfobulbia</taxon>
        <taxon>Desulfobulbales</taxon>
        <taxon>Desulfocapsaceae</taxon>
        <taxon>Desulfofustis</taxon>
    </lineage>
</organism>
<feature type="binding site" evidence="1">
    <location>
        <position position="34"/>
    </location>
    <ligand>
        <name>Mg(2+)</name>
        <dbReference type="ChEBI" id="CHEBI:18420"/>
        <label>1</label>
    </ligand>
</feature>
<dbReference type="STRING" id="1121409.SAMN02745124_01240"/>
<dbReference type="PANTHER" id="PTHR16222">
    <property type="entry name" value="ADP-RIBOSYLGLYCOHYDROLASE"/>
    <property type="match status" value="1"/>
</dbReference>
<keyword evidence="1" id="KW-0479">Metal-binding</keyword>
<dbReference type="EMBL" id="FQXS01000005">
    <property type="protein sequence ID" value="SHH63878.1"/>
    <property type="molecule type" value="Genomic_DNA"/>
</dbReference>
<dbReference type="InterPro" id="IPR036705">
    <property type="entry name" value="Ribosyl_crysJ1_sf"/>
</dbReference>
<accession>A0A1M5ULX8</accession>
<keyword evidence="3" id="KW-1185">Reference proteome</keyword>
<gene>
    <name evidence="2" type="ORF">SAMN02745124_01240</name>
</gene>
<keyword evidence="2" id="KW-0378">Hydrolase</keyword>
<dbReference type="RefSeq" id="WP_073374298.1">
    <property type="nucleotide sequence ID" value="NZ_FQXS01000005.1"/>
</dbReference>
<comment type="cofactor">
    <cofactor evidence="1">
        <name>Mg(2+)</name>
        <dbReference type="ChEBI" id="CHEBI:18420"/>
    </cofactor>
    <text evidence="1">Binds 2 magnesium ions per subunit.</text>
</comment>
<evidence type="ECO:0000313" key="3">
    <source>
        <dbReference type="Proteomes" id="UP000184139"/>
    </source>
</evidence>
<reference evidence="2 3" key="1">
    <citation type="submission" date="2016-11" db="EMBL/GenBank/DDBJ databases">
        <authorList>
            <person name="Jaros S."/>
            <person name="Januszkiewicz K."/>
            <person name="Wedrychowicz H."/>
        </authorList>
    </citation>
    <scope>NUCLEOTIDE SEQUENCE [LARGE SCALE GENOMIC DNA]</scope>
    <source>
        <strain evidence="2 3">DSM 9705</strain>
    </source>
</reference>
<dbReference type="InterPro" id="IPR005502">
    <property type="entry name" value="Ribosyl_crysJ1"/>
</dbReference>
<feature type="binding site" evidence="1">
    <location>
        <position position="210"/>
    </location>
    <ligand>
        <name>Mg(2+)</name>
        <dbReference type="ChEBI" id="CHEBI:18420"/>
        <label>1</label>
    </ligand>
</feature>
<evidence type="ECO:0000256" key="1">
    <source>
        <dbReference type="PIRSR" id="PIRSR605502-1"/>
    </source>
</evidence>
<feature type="binding site" evidence="1">
    <location>
        <position position="36"/>
    </location>
    <ligand>
        <name>Mg(2+)</name>
        <dbReference type="ChEBI" id="CHEBI:18420"/>
        <label>1</label>
    </ligand>
</feature>
<dbReference type="Proteomes" id="UP000184139">
    <property type="component" value="Unassembled WGS sequence"/>
</dbReference>
<feature type="binding site" evidence="1">
    <location>
        <position position="208"/>
    </location>
    <ligand>
        <name>Mg(2+)</name>
        <dbReference type="ChEBI" id="CHEBI:18420"/>
        <label>1</label>
    </ligand>
</feature>
<dbReference type="OrthoDB" id="9798107at2"/>
<dbReference type="AlphaFoldDB" id="A0A1M5ULX8"/>
<dbReference type="InterPro" id="IPR050792">
    <property type="entry name" value="ADP-ribosylglycohydrolase"/>
</dbReference>
<sequence length="256" mass="28127">MIGAIAGDIIGSVYEHRPIKTKDFPLFGPRVRFTDDTVLTVAVAAAILAGQPYVDAVRWFGRRYPDAGYGGSFFRWLHDDDPRPYGSWGNGAAMRVSPVGFAFAAEDEVRRQARMTAAITHNHPEGIKGAEAAALTVFLARSYWEKEDIRKRITVLFGYDLDRRIDDIRPSYGFDISCQGTVPEAIIAFLDSDSYEDTVRNAVSLGGDSDTLACIAGSMAEAFYGGVPPVIRARVEQLLPAELWDVATAFASRYCT</sequence>
<dbReference type="GO" id="GO:0046872">
    <property type="term" value="F:metal ion binding"/>
    <property type="evidence" value="ECO:0007669"/>
    <property type="project" value="UniProtKB-KW"/>
</dbReference>
<dbReference type="SUPFAM" id="SSF101478">
    <property type="entry name" value="ADP-ribosylglycohydrolase"/>
    <property type="match status" value="1"/>
</dbReference>
<keyword evidence="1" id="KW-0460">Magnesium</keyword>
<protein>
    <submittedName>
        <fullName evidence="2">ADP-ribosylglycohydrolase</fullName>
    </submittedName>
</protein>